<dbReference type="InterPro" id="IPR007052">
    <property type="entry name" value="CS_dom"/>
</dbReference>
<dbReference type="InterPro" id="IPR031107">
    <property type="entry name" value="Small_HSP"/>
</dbReference>
<accession>A0A0S8K1W5</accession>
<dbReference type="EMBL" id="LJVE01000001">
    <property type="protein sequence ID" value="KPL15983.1"/>
    <property type="molecule type" value="Genomic_DNA"/>
</dbReference>
<dbReference type="Pfam" id="PF00011">
    <property type="entry name" value="HSP20"/>
    <property type="match status" value="1"/>
</dbReference>
<comment type="caution">
    <text evidence="5">The sequence shown here is derived from an EMBL/GenBank/DDBJ whole genome shotgun (WGS) entry which is preliminary data.</text>
</comment>
<name>A0A0S8K1W5_UNCW3</name>
<proteinExistence type="inferred from homology"/>
<evidence type="ECO:0000313" key="5">
    <source>
        <dbReference type="EMBL" id="KPL15983.1"/>
    </source>
</evidence>
<gene>
    <name evidence="5" type="ORF">AMJ74_00055</name>
</gene>
<evidence type="ECO:0000259" key="3">
    <source>
        <dbReference type="PROSITE" id="PS01031"/>
    </source>
</evidence>
<dbReference type="PANTHER" id="PTHR11527">
    <property type="entry name" value="HEAT-SHOCK PROTEIN 20 FAMILY MEMBER"/>
    <property type="match status" value="1"/>
</dbReference>
<dbReference type="Gene3D" id="2.60.40.790">
    <property type="match status" value="1"/>
</dbReference>
<reference evidence="5 6" key="1">
    <citation type="journal article" date="2015" name="Microbiome">
        <title>Genomic resolution of linkages in carbon, nitrogen, and sulfur cycling among widespread estuary sediment bacteria.</title>
        <authorList>
            <person name="Baker B.J."/>
            <person name="Lazar C.S."/>
            <person name="Teske A.P."/>
            <person name="Dick G.J."/>
        </authorList>
    </citation>
    <scope>NUCLEOTIDE SEQUENCE [LARGE SCALE GENOMIC DNA]</scope>
    <source>
        <strain evidence="5">SM1_77</strain>
    </source>
</reference>
<dbReference type="InterPro" id="IPR002068">
    <property type="entry name" value="A-crystallin/Hsp20_dom"/>
</dbReference>
<dbReference type="CDD" id="cd06464">
    <property type="entry name" value="ACD_sHsps-like"/>
    <property type="match status" value="1"/>
</dbReference>
<dbReference type="PROSITE" id="PS01031">
    <property type="entry name" value="SHSP"/>
    <property type="match status" value="1"/>
</dbReference>
<dbReference type="InterPro" id="IPR008978">
    <property type="entry name" value="HSP20-like_chaperone"/>
</dbReference>
<dbReference type="AlphaFoldDB" id="A0A0S8K1W5"/>
<feature type="domain" description="SHSP" evidence="3">
    <location>
        <begin position="35"/>
        <end position="148"/>
    </location>
</feature>
<feature type="domain" description="CS" evidence="4">
    <location>
        <begin position="34"/>
        <end position="148"/>
    </location>
</feature>
<dbReference type="PATRIC" id="fig|1703778.3.peg.950"/>
<dbReference type="Proteomes" id="UP000050975">
    <property type="component" value="Unassembled WGS sequence"/>
</dbReference>
<protein>
    <submittedName>
        <fullName evidence="5">Uncharacterized protein</fullName>
    </submittedName>
</protein>
<sequence>MKERYLAPWQPLRDMVSLRDDFDRLFESFFGTNLIEKEGFWSPILDIEENNGNIVVKAELPGMKKEDIKVTVKDNMLSVSGERKQEKETKDKMYHRIERCYGKFNRTVMLPSEVDADKVKAAYKDGILNITLPKPESAKPKQIEVDIK</sequence>
<evidence type="ECO:0000259" key="4">
    <source>
        <dbReference type="PROSITE" id="PS51203"/>
    </source>
</evidence>
<evidence type="ECO:0000313" key="6">
    <source>
        <dbReference type="Proteomes" id="UP000050975"/>
    </source>
</evidence>
<evidence type="ECO:0000256" key="1">
    <source>
        <dbReference type="PROSITE-ProRule" id="PRU00285"/>
    </source>
</evidence>
<comment type="similarity">
    <text evidence="1 2">Belongs to the small heat shock protein (HSP20) family.</text>
</comment>
<dbReference type="PROSITE" id="PS51203">
    <property type="entry name" value="CS"/>
    <property type="match status" value="1"/>
</dbReference>
<evidence type="ECO:0000256" key="2">
    <source>
        <dbReference type="RuleBase" id="RU003616"/>
    </source>
</evidence>
<organism evidence="5 6">
    <name type="scientific">candidate division WOR_3 bacterium SM1_77</name>
    <dbReference type="NCBI Taxonomy" id="1703778"/>
    <lineage>
        <taxon>Bacteria</taxon>
        <taxon>Bacteria division WOR-3</taxon>
    </lineage>
</organism>
<dbReference type="SUPFAM" id="SSF49764">
    <property type="entry name" value="HSP20-like chaperones"/>
    <property type="match status" value="1"/>
</dbReference>